<accession>A0A9N9GPS9</accession>
<dbReference type="AlphaFoldDB" id="A0A9N9GPS9"/>
<sequence>MLSAVKQPTFSSRQNGPGPSRQNSQGQSTSSSSILGSSPHSSNHPQAGTSREGIYSLRKQIVNEQRQSQRFVAVTSSSSFYSLRRQPYSLPARGSNNRKTT</sequence>
<name>A0A9N9GPS9_9GLOM</name>
<feature type="region of interest" description="Disordered" evidence="1">
    <location>
        <begin position="1"/>
        <end position="58"/>
    </location>
</feature>
<evidence type="ECO:0000313" key="2">
    <source>
        <dbReference type="EMBL" id="CAG8624554.1"/>
    </source>
</evidence>
<dbReference type="EMBL" id="CAJVPS010006371">
    <property type="protein sequence ID" value="CAG8624554.1"/>
    <property type="molecule type" value="Genomic_DNA"/>
</dbReference>
<organism evidence="2 3">
    <name type="scientific">Ambispora leptoticha</name>
    <dbReference type="NCBI Taxonomy" id="144679"/>
    <lineage>
        <taxon>Eukaryota</taxon>
        <taxon>Fungi</taxon>
        <taxon>Fungi incertae sedis</taxon>
        <taxon>Mucoromycota</taxon>
        <taxon>Glomeromycotina</taxon>
        <taxon>Glomeromycetes</taxon>
        <taxon>Archaeosporales</taxon>
        <taxon>Ambisporaceae</taxon>
        <taxon>Ambispora</taxon>
    </lineage>
</organism>
<proteinExistence type="predicted"/>
<keyword evidence="3" id="KW-1185">Reference proteome</keyword>
<feature type="compositionally biased region" description="Polar residues" evidence="1">
    <location>
        <begin position="1"/>
        <end position="17"/>
    </location>
</feature>
<gene>
    <name evidence="2" type="ORF">ALEPTO_LOCUS9110</name>
</gene>
<dbReference type="Proteomes" id="UP000789508">
    <property type="component" value="Unassembled WGS sequence"/>
</dbReference>
<protein>
    <submittedName>
        <fullName evidence="2">10396_t:CDS:1</fullName>
    </submittedName>
</protein>
<reference evidence="2" key="1">
    <citation type="submission" date="2021-06" db="EMBL/GenBank/DDBJ databases">
        <authorList>
            <person name="Kallberg Y."/>
            <person name="Tangrot J."/>
            <person name="Rosling A."/>
        </authorList>
    </citation>
    <scope>NUCLEOTIDE SEQUENCE</scope>
    <source>
        <strain evidence="2">FL130A</strain>
    </source>
</reference>
<comment type="caution">
    <text evidence="2">The sequence shown here is derived from an EMBL/GenBank/DDBJ whole genome shotgun (WGS) entry which is preliminary data.</text>
</comment>
<evidence type="ECO:0000256" key="1">
    <source>
        <dbReference type="SAM" id="MobiDB-lite"/>
    </source>
</evidence>
<feature type="compositionally biased region" description="Low complexity" evidence="1">
    <location>
        <begin position="20"/>
        <end position="42"/>
    </location>
</feature>
<evidence type="ECO:0000313" key="3">
    <source>
        <dbReference type="Proteomes" id="UP000789508"/>
    </source>
</evidence>
<feature type="region of interest" description="Disordered" evidence="1">
    <location>
        <begin position="82"/>
        <end position="101"/>
    </location>
</feature>